<feature type="compositionally biased region" description="Low complexity" evidence="1">
    <location>
        <begin position="556"/>
        <end position="584"/>
    </location>
</feature>
<dbReference type="Proteomes" id="UP000011083">
    <property type="component" value="Unassembled WGS sequence"/>
</dbReference>
<accession>L8GTA8</accession>
<feature type="region of interest" description="Disordered" evidence="1">
    <location>
        <begin position="544"/>
        <end position="876"/>
    </location>
</feature>
<dbReference type="Pfam" id="PF00307">
    <property type="entry name" value="CH"/>
    <property type="match status" value="3"/>
</dbReference>
<feature type="region of interest" description="Disordered" evidence="1">
    <location>
        <begin position="128"/>
        <end position="218"/>
    </location>
</feature>
<proteinExistence type="predicted"/>
<dbReference type="Gene3D" id="1.20.900.10">
    <property type="entry name" value="Dbl homology (DH) domain"/>
    <property type="match status" value="1"/>
</dbReference>
<dbReference type="InterPro" id="IPR011993">
    <property type="entry name" value="PH-like_dom_sf"/>
</dbReference>
<dbReference type="SUPFAM" id="SSF50729">
    <property type="entry name" value="PH domain-like"/>
    <property type="match status" value="1"/>
</dbReference>
<dbReference type="Gene3D" id="2.30.29.30">
    <property type="entry name" value="Pleckstrin-homology domain (PH domain)/Phosphotyrosine-binding domain (PTB)"/>
    <property type="match status" value="1"/>
</dbReference>
<dbReference type="GO" id="GO:0005085">
    <property type="term" value="F:guanyl-nucleotide exchange factor activity"/>
    <property type="evidence" value="ECO:0007669"/>
    <property type="project" value="InterPro"/>
</dbReference>
<dbReference type="EMBL" id="KB007995">
    <property type="protein sequence ID" value="ELR16429.1"/>
    <property type="molecule type" value="Genomic_DNA"/>
</dbReference>
<evidence type="ECO:0000256" key="1">
    <source>
        <dbReference type="SAM" id="MobiDB-lite"/>
    </source>
</evidence>
<dbReference type="InterPro" id="IPR001331">
    <property type="entry name" value="GDS_CDC24_CS"/>
</dbReference>
<dbReference type="GeneID" id="14917127"/>
<dbReference type="Pfam" id="PF00621">
    <property type="entry name" value="RhoGEF"/>
    <property type="match status" value="1"/>
</dbReference>
<reference evidence="5 6" key="1">
    <citation type="journal article" date="2013" name="Genome Biol.">
        <title>Genome of Acanthamoeba castellanii highlights extensive lateral gene transfer and early evolution of tyrosine kinase signaling.</title>
        <authorList>
            <person name="Clarke M."/>
            <person name="Lohan A.J."/>
            <person name="Liu B."/>
            <person name="Lagkouvardos I."/>
            <person name="Roy S."/>
            <person name="Zafar N."/>
            <person name="Bertelli C."/>
            <person name="Schilde C."/>
            <person name="Kianianmomeni A."/>
            <person name="Burglin T.R."/>
            <person name="Frech C."/>
            <person name="Turcotte B."/>
            <person name="Kopec K.O."/>
            <person name="Synnott J.M."/>
            <person name="Choo C."/>
            <person name="Paponov I."/>
            <person name="Finkler A."/>
            <person name="Soon Heng Tan C."/>
            <person name="Hutchins A.P."/>
            <person name="Weinmeier T."/>
            <person name="Rattei T."/>
            <person name="Chu J.S."/>
            <person name="Gimenez G."/>
            <person name="Irimia M."/>
            <person name="Rigden D.J."/>
            <person name="Fitzpatrick D.A."/>
            <person name="Lorenzo-Morales J."/>
            <person name="Bateman A."/>
            <person name="Chiu C.H."/>
            <person name="Tang P."/>
            <person name="Hegemann P."/>
            <person name="Fromm H."/>
            <person name="Raoult D."/>
            <person name="Greub G."/>
            <person name="Miranda-Saavedra D."/>
            <person name="Chen N."/>
            <person name="Nash P."/>
            <person name="Ginger M.L."/>
            <person name="Horn M."/>
            <person name="Schaap P."/>
            <person name="Caler L."/>
            <person name="Loftus B."/>
        </authorList>
    </citation>
    <scope>NUCLEOTIDE SEQUENCE [LARGE SCALE GENOMIC DNA]</scope>
    <source>
        <strain evidence="5 6">Neff</strain>
    </source>
</reference>
<organism evidence="5 6">
    <name type="scientific">Acanthamoeba castellanii (strain ATCC 30010 / Neff)</name>
    <dbReference type="NCBI Taxonomy" id="1257118"/>
    <lineage>
        <taxon>Eukaryota</taxon>
        <taxon>Amoebozoa</taxon>
        <taxon>Discosea</taxon>
        <taxon>Longamoebia</taxon>
        <taxon>Centramoebida</taxon>
        <taxon>Acanthamoebidae</taxon>
        <taxon>Acanthamoeba</taxon>
    </lineage>
</organism>
<dbReference type="SMART" id="SM00233">
    <property type="entry name" value="PH"/>
    <property type="match status" value="1"/>
</dbReference>
<dbReference type="InterPro" id="IPR051092">
    <property type="entry name" value="FYVE_RhoGEF_PH"/>
</dbReference>
<dbReference type="InterPro" id="IPR035899">
    <property type="entry name" value="DBL_dom_sf"/>
</dbReference>
<dbReference type="InterPro" id="IPR000219">
    <property type="entry name" value="DH_dom"/>
</dbReference>
<feature type="domain" description="Calponin-homology (CH)" evidence="4">
    <location>
        <begin position="257"/>
        <end position="363"/>
    </location>
</feature>
<dbReference type="PANTHER" id="PTHR12673:SF159">
    <property type="entry name" value="LD03170P"/>
    <property type="match status" value="1"/>
</dbReference>
<feature type="compositionally biased region" description="Low complexity" evidence="1">
    <location>
        <begin position="733"/>
        <end position="752"/>
    </location>
</feature>
<dbReference type="Gene3D" id="1.10.418.10">
    <property type="entry name" value="Calponin-like domain"/>
    <property type="match status" value="3"/>
</dbReference>
<dbReference type="CDD" id="cd00160">
    <property type="entry name" value="RhoGEF"/>
    <property type="match status" value="1"/>
</dbReference>
<feature type="compositionally biased region" description="Low complexity" evidence="1">
    <location>
        <begin position="140"/>
        <end position="153"/>
    </location>
</feature>
<dbReference type="GO" id="GO:0005737">
    <property type="term" value="C:cytoplasm"/>
    <property type="evidence" value="ECO:0007669"/>
    <property type="project" value="TreeGrafter"/>
</dbReference>
<dbReference type="OrthoDB" id="21360at2759"/>
<dbReference type="SMART" id="SM00033">
    <property type="entry name" value="CH"/>
    <property type="match status" value="3"/>
</dbReference>
<gene>
    <name evidence="5" type="ORF">ACA1_028700</name>
</gene>
<evidence type="ECO:0000313" key="5">
    <source>
        <dbReference type="EMBL" id="ELR16429.1"/>
    </source>
</evidence>
<dbReference type="SUPFAM" id="SSF47576">
    <property type="entry name" value="Calponin-homology domain, CH-domain"/>
    <property type="match status" value="2"/>
</dbReference>
<feature type="compositionally biased region" description="Low complexity" evidence="1">
    <location>
        <begin position="668"/>
        <end position="684"/>
    </location>
</feature>
<dbReference type="PROSITE" id="PS50010">
    <property type="entry name" value="DH_2"/>
    <property type="match status" value="1"/>
</dbReference>
<feature type="compositionally biased region" description="Basic and acidic residues" evidence="1">
    <location>
        <begin position="768"/>
        <end position="815"/>
    </location>
</feature>
<dbReference type="KEGG" id="acan:ACA1_028700"/>
<evidence type="ECO:0000313" key="6">
    <source>
        <dbReference type="Proteomes" id="UP000011083"/>
    </source>
</evidence>
<dbReference type="PROSITE" id="PS50003">
    <property type="entry name" value="PH_DOMAIN"/>
    <property type="match status" value="1"/>
</dbReference>
<name>L8GTA8_ACACF</name>
<feature type="compositionally biased region" description="Low complexity" evidence="1">
    <location>
        <begin position="891"/>
        <end position="955"/>
    </location>
</feature>
<dbReference type="SMART" id="SM00325">
    <property type="entry name" value="RhoGEF"/>
    <property type="match status" value="1"/>
</dbReference>
<feature type="compositionally biased region" description="Low complexity" evidence="1">
    <location>
        <begin position="202"/>
        <end position="218"/>
    </location>
</feature>
<dbReference type="InterPro" id="IPR001715">
    <property type="entry name" value="CH_dom"/>
</dbReference>
<evidence type="ECO:0000259" key="4">
    <source>
        <dbReference type="PROSITE" id="PS50021"/>
    </source>
</evidence>
<dbReference type="RefSeq" id="XP_004338442.1">
    <property type="nucleotide sequence ID" value="XM_004338394.1"/>
</dbReference>
<dbReference type="SUPFAM" id="SSF48065">
    <property type="entry name" value="DBL homology domain (DH-domain)"/>
    <property type="match status" value="1"/>
</dbReference>
<feature type="region of interest" description="Disordered" evidence="1">
    <location>
        <begin position="1276"/>
        <end position="1295"/>
    </location>
</feature>
<feature type="compositionally biased region" description="Low complexity" evidence="1">
    <location>
        <begin position="851"/>
        <end position="876"/>
    </location>
</feature>
<feature type="domain" description="Calponin-homology (CH)" evidence="4">
    <location>
        <begin position="407"/>
        <end position="513"/>
    </location>
</feature>
<feature type="compositionally biased region" description="Low complexity" evidence="1">
    <location>
        <begin position="164"/>
        <end position="184"/>
    </location>
</feature>
<dbReference type="PANTHER" id="PTHR12673">
    <property type="entry name" value="FACIOGENITAL DYSPLASIA PROTEIN"/>
    <property type="match status" value="1"/>
</dbReference>
<sequence length="1372" mass="149764">MSVASLNATLEEQKRLKYDAALEAELRKWMASVLGEPGLADVSKPLQQLLKDGSVLCRLANKMHAGLVTRINASGLAFKQMPGELFDTTDLYEDKDMMRVLQNVNVLRKFSEKYDSAAVSKLVSEAKEQAPLASGGSGSSWGSTSSKGRSKSSVLSRPTVQRNAAASAPNSPALTTTATSPAQAGPTHKRSGSAYSRTPTYSLKSNDSSSSSASLGSPSTSRAAVIEVSSLHDDVVTKEEFKYSLEVEVRPTLFETPEHQGIAQRWIEAVLKDKFPAGVTFANALKSGVILCRLINAIKPGSVSKINTANIAYLQMENIEHYLKACAAFGLRNSDLFDTTDLFEAKKMSIVLSHIVVLGNTVKKLDTWRGPVIEDSKHAKNLWAESLNMNEINEADLDKAEENKPIPPEQQEWIDWINDQLAKRSWKPIKNLTTNLKSGVVLNRLLEVLLGQDVVYVSEPKYLWQYINNVTVALRVLAGHTFELVPGCTARDIVNGNVKNVMVLMNYLRDKFDLEFLFNKVMGEDIDDDEMDSIESDTLQWSITPTWLPEPPAPPIHAAAASSSSSSSSTSTPPTTPSATQPATPEHKASPRQPAAGFIGRPSEAATSPRRLPGALDLSPRPTAAKPQQQPPAGSPRVGTTPPASPHRTAAADAQPILSPRQAGPTTAARAPLSPRLAPGAAPAQKHHTAPVDAVHEIKPQPQAQPLQHAKPADGVAAQAAAQQRPLSPRVMALTTPVEAPAAAAVDGGIEASPKRQPRTRSHREKKEKKLERLREKSMSDRDLKKQETFKRKEEEKEKRREEKERKREEKERKKEERKKRKEEKKKQEADTVKAKKGKHRKALSLGGAGAAEIVAPAPAKATKGSSISKGTKKASIGRAKGAILAEETHAAAASQPASTQCQPATAGPSVAPAASAPAQVAQQPKPAAAAAVAPLSPRGQWGQPAQQTQPQPQATRTAAVPSIDLGTAVSATGRPVGPGSAVPATGTLRRAAQAAAELKREKARIVVRKRVVDEILSTEASYVRSLEIVVKQVLTPLRRASAKVLSDEETEVVFMNIAGLLTHHLRFLDLVKERVSSWSPRSTIGDVFLFNTDFIKEYGGYLNKYNTALVTMRHLVEKRPAFKQIKEAFELEQLKTTSLTLDAFLIMPVQRLPRYVLLLKELLKYSNQTHPDYAYLERAHAKVKAVLDELNRGIDEEAHVRVQKIISIEDDIEGLLEHLSDGLYHPQRTLVREGLLNLRITHRGARRKDSMRSFQKQYYFFAFNDLIVCCGKREPEKASKGGKGKGNADPEGGKSFRYAGSVRLSEVVRLGDGVAVDNDNAEAMQSKLMHIQFAFHVETEHVAWTLVCSSEQEKQAWLSIVRQGATNAKKV</sequence>
<keyword evidence="6" id="KW-1185">Reference proteome</keyword>
<evidence type="ECO:0000259" key="2">
    <source>
        <dbReference type="PROSITE" id="PS50003"/>
    </source>
</evidence>
<feature type="compositionally biased region" description="Basic residues" evidence="1">
    <location>
        <begin position="756"/>
        <end position="767"/>
    </location>
</feature>
<feature type="region of interest" description="Disordered" evidence="1">
    <location>
        <begin position="888"/>
        <end position="955"/>
    </location>
</feature>
<feature type="domain" description="DH" evidence="3">
    <location>
        <begin position="1008"/>
        <end position="1194"/>
    </location>
</feature>
<feature type="domain" description="PH" evidence="2">
    <location>
        <begin position="1230"/>
        <end position="1367"/>
    </location>
</feature>
<dbReference type="InterPro" id="IPR036872">
    <property type="entry name" value="CH_dom_sf"/>
</dbReference>
<dbReference type="PROSITE" id="PS00741">
    <property type="entry name" value="DH_1"/>
    <property type="match status" value="1"/>
</dbReference>
<protein>
    <submittedName>
        <fullName evidence="5">RhoGEF domain containing protein</fullName>
    </submittedName>
</protein>
<feature type="compositionally biased region" description="Basic and acidic residues" evidence="1">
    <location>
        <begin position="825"/>
        <end position="834"/>
    </location>
</feature>
<dbReference type="InterPro" id="IPR001849">
    <property type="entry name" value="PH_domain"/>
</dbReference>
<dbReference type="PROSITE" id="PS50021">
    <property type="entry name" value="CH"/>
    <property type="match status" value="2"/>
</dbReference>
<dbReference type="VEuPathDB" id="AmoebaDB:ACA1_028700"/>
<evidence type="ECO:0000259" key="3">
    <source>
        <dbReference type="PROSITE" id="PS50010"/>
    </source>
</evidence>
<dbReference type="GO" id="GO:0035556">
    <property type="term" value="P:intracellular signal transduction"/>
    <property type="evidence" value="ECO:0007669"/>
    <property type="project" value="InterPro"/>
</dbReference>